<protein>
    <recommendedName>
        <fullName evidence="4">NADH dehydrogenase [ubiquinone] 1 beta subcomplex subunit 8, mitochondrial</fullName>
    </recommendedName>
</protein>
<evidence type="ECO:0000313" key="3">
    <source>
        <dbReference type="Proteomes" id="UP000594454"/>
    </source>
</evidence>
<dbReference type="InParanoid" id="A0A7R8YVH4"/>
<dbReference type="OrthoDB" id="2014058at2759"/>
<dbReference type="InterPro" id="IPR008699">
    <property type="entry name" value="NDUFB8"/>
</dbReference>
<organism evidence="2 3">
    <name type="scientific">Hermetia illucens</name>
    <name type="common">Black soldier fly</name>
    <dbReference type="NCBI Taxonomy" id="343691"/>
    <lineage>
        <taxon>Eukaryota</taxon>
        <taxon>Metazoa</taxon>
        <taxon>Ecdysozoa</taxon>
        <taxon>Arthropoda</taxon>
        <taxon>Hexapoda</taxon>
        <taxon>Insecta</taxon>
        <taxon>Pterygota</taxon>
        <taxon>Neoptera</taxon>
        <taxon>Endopterygota</taxon>
        <taxon>Diptera</taxon>
        <taxon>Brachycera</taxon>
        <taxon>Stratiomyomorpha</taxon>
        <taxon>Stratiomyidae</taxon>
        <taxon>Hermetiinae</taxon>
        <taxon>Hermetia</taxon>
    </lineage>
</organism>
<keyword evidence="3" id="KW-1185">Reference proteome</keyword>
<dbReference type="Proteomes" id="UP000594454">
    <property type="component" value="Chromosome 4"/>
</dbReference>
<sequence>MAALIKGLKFVPQLTNRGSAVLYVSSRNHWNKDFKPAPFPQTKEQREAAAKKYNLLPEEYKPYADDGFGYGDYPKLPTVGAEMKDNFYPYDFPELKRNFNEPLHADADLYGEDRYSQPDTPRFANSTYFLSFFGVMAGWFILYYWLEDKKMFRPVLPKQYPADGKTHYTFETK</sequence>
<keyword evidence="1" id="KW-1133">Transmembrane helix</keyword>
<feature type="transmembrane region" description="Helical" evidence="1">
    <location>
        <begin position="128"/>
        <end position="146"/>
    </location>
</feature>
<dbReference type="PANTHER" id="PTHR12840">
    <property type="entry name" value="NADH-UBIQUINONE OXIDOREDUCTASE ASHI SUBUNIT"/>
    <property type="match status" value="1"/>
</dbReference>
<gene>
    <name evidence="2" type="ORF">HERILL_LOCUS9592</name>
</gene>
<evidence type="ECO:0008006" key="4">
    <source>
        <dbReference type="Google" id="ProtNLM"/>
    </source>
</evidence>
<accession>A0A7R8YVH4</accession>
<keyword evidence="1" id="KW-0472">Membrane</keyword>
<dbReference type="EMBL" id="LR899012">
    <property type="protein sequence ID" value="CAD7086852.1"/>
    <property type="molecule type" value="Genomic_DNA"/>
</dbReference>
<dbReference type="OMA" id="RNHWNYQ"/>
<dbReference type="Pfam" id="PF05821">
    <property type="entry name" value="NDUF_B8"/>
    <property type="match status" value="1"/>
</dbReference>
<proteinExistence type="predicted"/>
<keyword evidence="1" id="KW-0812">Transmembrane</keyword>
<dbReference type="PANTHER" id="PTHR12840:SF1">
    <property type="entry name" value="NADH DEHYDROGENASE [UBIQUINONE] 1 BETA SUBCOMPLEX SUBUNIT 8, MITOCHONDRIAL"/>
    <property type="match status" value="1"/>
</dbReference>
<evidence type="ECO:0000256" key="1">
    <source>
        <dbReference type="SAM" id="Phobius"/>
    </source>
</evidence>
<name>A0A7R8YVH4_HERIL</name>
<dbReference type="FunCoup" id="A0A7R8YVH4">
    <property type="interactions" value="695"/>
</dbReference>
<dbReference type="AlphaFoldDB" id="A0A7R8YVH4"/>
<evidence type="ECO:0000313" key="2">
    <source>
        <dbReference type="EMBL" id="CAD7086852.1"/>
    </source>
</evidence>
<dbReference type="GO" id="GO:0005739">
    <property type="term" value="C:mitochondrion"/>
    <property type="evidence" value="ECO:0007669"/>
    <property type="project" value="InterPro"/>
</dbReference>
<reference evidence="2 3" key="1">
    <citation type="submission" date="2020-11" db="EMBL/GenBank/DDBJ databases">
        <authorList>
            <person name="Wallbank WR R."/>
            <person name="Pardo Diaz C."/>
            <person name="Kozak K."/>
            <person name="Martin S."/>
            <person name="Jiggins C."/>
            <person name="Moest M."/>
            <person name="Warren A I."/>
            <person name="Generalovic N T."/>
            <person name="Byers J.R.P. K."/>
            <person name="Montejo-Kovacevich G."/>
            <person name="Yen C E."/>
        </authorList>
    </citation>
    <scope>NUCLEOTIDE SEQUENCE [LARGE SCALE GENOMIC DNA]</scope>
</reference>